<dbReference type="GO" id="GO:0005634">
    <property type="term" value="C:nucleus"/>
    <property type="evidence" value="ECO:0007669"/>
    <property type="project" value="TreeGrafter"/>
</dbReference>
<dbReference type="PANTHER" id="PTHR13223">
    <property type="entry name" value="ACIDIC FIBROBLAST GROWTH FACTOR INTRACELLULAR BINDING PROTEIN"/>
    <property type="match status" value="1"/>
</dbReference>
<dbReference type="EMBL" id="UFQT01000247">
    <property type="protein sequence ID" value="SSX22360.1"/>
    <property type="molecule type" value="Genomic_DNA"/>
</dbReference>
<dbReference type="VEuPathDB" id="VectorBase:CSON004767"/>
<dbReference type="OMA" id="CANLMIE"/>
<dbReference type="PANTHER" id="PTHR13223:SF2">
    <property type="entry name" value="ACIDIC FIBROBLAST GROWTH FACTOR INTRACELLULAR-BINDING PROTEIN"/>
    <property type="match status" value="1"/>
</dbReference>
<reference evidence="2" key="1">
    <citation type="submission" date="2018-07" db="EMBL/GenBank/DDBJ databases">
        <authorList>
            <person name="Quirk P.G."/>
            <person name="Krulwich T.A."/>
        </authorList>
    </citation>
    <scope>NUCLEOTIDE SEQUENCE</scope>
</reference>
<dbReference type="AlphaFoldDB" id="A0A336MQB2"/>
<dbReference type="VEuPathDB" id="VectorBase:CSON006607"/>
<dbReference type="Pfam" id="PF05427">
    <property type="entry name" value="FIBP"/>
    <property type="match status" value="1"/>
</dbReference>
<gene>
    <name evidence="2" type="primary">CSON004767</name>
    <name evidence="1" type="synonym">CSON006607</name>
</gene>
<protein>
    <submittedName>
        <fullName evidence="2">CSON004767 protein</fullName>
    </submittedName>
    <submittedName>
        <fullName evidence="1">CSON006607 protein</fullName>
    </submittedName>
</protein>
<evidence type="ECO:0000313" key="2">
    <source>
        <dbReference type="EMBL" id="SSX32270.1"/>
    </source>
</evidence>
<proteinExistence type="predicted"/>
<evidence type="ECO:0000313" key="1">
    <source>
        <dbReference type="EMBL" id="SSX22360.1"/>
    </source>
</evidence>
<dbReference type="InterPro" id="IPR008614">
    <property type="entry name" value="FIBP"/>
</dbReference>
<name>A0A336MQB2_CULSO</name>
<accession>A0A336MQB2</accession>
<organism evidence="2">
    <name type="scientific">Culicoides sonorensis</name>
    <name type="common">Biting midge</name>
    <dbReference type="NCBI Taxonomy" id="179676"/>
    <lineage>
        <taxon>Eukaryota</taxon>
        <taxon>Metazoa</taxon>
        <taxon>Ecdysozoa</taxon>
        <taxon>Arthropoda</taxon>
        <taxon>Hexapoda</taxon>
        <taxon>Insecta</taxon>
        <taxon>Pterygota</taxon>
        <taxon>Neoptera</taxon>
        <taxon>Endopterygota</taxon>
        <taxon>Diptera</taxon>
        <taxon>Nematocera</taxon>
        <taxon>Chironomoidea</taxon>
        <taxon>Ceratopogonidae</taxon>
        <taxon>Ceratopogoninae</taxon>
        <taxon>Culicoides</taxon>
        <taxon>Monoculicoides</taxon>
    </lineage>
</organism>
<sequence length="357" mass="42288">MNILDVFISNYTIIDPEIYQLFIEGYSSSEAVALLKQKGENIFGAPLELIASDVLDHYRTYSLLEKVLHTPAKLSEASNFQLEPQSRSLLIEKYYSLDDSVSRELLGKKLSSKHRKDLDEVSERTGVRLKSCRRQFDNVKRIYKAVEEQPGNIVTNIKQQFILPEDVARKYSAIVFIACLRFETAKRKLQYLSFMDFFECAQALMNFWTYSYSHSAQHDYFDTEMDKEFLLDLRELKCLLDKEKEIKHLVLIRLKPTVLERAYQELDQNFRNYFRGIVTMATTFHRQRDLRCFFIEITEKLIEPWKQNNWSIEQVKAFLPALTQSVLDLEVPRDQDIRCLWDRYMQVMTICLVQMYH</sequence>
<dbReference type="EMBL" id="UFQT01001974">
    <property type="protein sequence ID" value="SSX32270.1"/>
    <property type="molecule type" value="Genomic_DNA"/>
</dbReference>